<dbReference type="GO" id="GO:0006310">
    <property type="term" value="P:DNA recombination"/>
    <property type="evidence" value="ECO:0007669"/>
    <property type="project" value="UniProtKB-KW"/>
</dbReference>
<dbReference type="GO" id="GO:0003690">
    <property type="term" value="F:double-stranded DNA binding"/>
    <property type="evidence" value="ECO:0007669"/>
    <property type="project" value="UniProtKB-UniRule"/>
</dbReference>
<accession>A0A1G6GST6</accession>
<dbReference type="PANTHER" id="PTHR41251:SF1">
    <property type="entry name" value="NON-HOMOLOGOUS END JOINING PROTEIN KU"/>
    <property type="match status" value="1"/>
</dbReference>
<dbReference type="STRING" id="1577474.GA0111570_104268"/>
<protein>
    <recommendedName>
        <fullName evidence="3">Non-homologous end joining protein Ku</fullName>
    </recommendedName>
</protein>
<dbReference type="Proteomes" id="UP000199086">
    <property type="component" value="Unassembled WGS sequence"/>
</dbReference>
<feature type="domain" description="Ku" evidence="5">
    <location>
        <begin position="49"/>
        <end position="176"/>
    </location>
</feature>
<keyword evidence="7" id="KW-1185">Reference proteome</keyword>
<name>A0A1G6GST6_9ACTN</name>
<gene>
    <name evidence="3" type="primary">ku</name>
    <name evidence="6" type="ORF">GA0111570_104268</name>
</gene>
<organism evidence="6 7">
    <name type="scientific">Raineyella antarctica</name>
    <dbReference type="NCBI Taxonomy" id="1577474"/>
    <lineage>
        <taxon>Bacteria</taxon>
        <taxon>Bacillati</taxon>
        <taxon>Actinomycetota</taxon>
        <taxon>Actinomycetes</taxon>
        <taxon>Propionibacteriales</taxon>
        <taxon>Propionibacteriaceae</taxon>
        <taxon>Raineyella</taxon>
    </lineage>
</organism>
<dbReference type="NCBIfam" id="TIGR02772">
    <property type="entry name" value="Ku_bact"/>
    <property type="match status" value="1"/>
</dbReference>
<dbReference type="Pfam" id="PF02735">
    <property type="entry name" value="Ku"/>
    <property type="match status" value="1"/>
</dbReference>
<dbReference type="InterPro" id="IPR016194">
    <property type="entry name" value="SPOC-like_C_dom_sf"/>
</dbReference>
<proteinExistence type="inferred from homology"/>
<evidence type="ECO:0000256" key="4">
    <source>
        <dbReference type="SAM" id="MobiDB-lite"/>
    </source>
</evidence>
<sequence>MWSGAISFGLVNVPVKLYSASSSHDLPLHQVHDADGGRIRYQRRCEVCGEIVAYEHIDKSYEEDGKVVVLSDEELASLPAEASKEIQVLEFVPSDQIDPLMLGDAYYLEPDPKAAKPYALLRSTLEQAERTAVVKYALRQRTRLGVLRVRDDLMVLQSVMWPDELREPEFSGRADAKVTAAEQKMANALVEQLSEDFNPEGYVDDYQLQLHELVEAKLTSGETTEVAGPAAGEEPAAGGEVIDLMAALQASLDRKRGAARGAGSGEGSGKARKATTGTSAEPTQATRSRSAKAANKAEGDQEDGTGGTKQAGTPAKRRGKAG</sequence>
<dbReference type="GO" id="GO:0006303">
    <property type="term" value="P:double-strand break repair via nonhomologous end joining"/>
    <property type="evidence" value="ECO:0007669"/>
    <property type="project" value="UniProtKB-UniRule"/>
</dbReference>
<keyword evidence="1 3" id="KW-0238">DNA-binding</keyword>
<reference evidence="6 7" key="1">
    <citation type="submission" date="2016-06" db="EMBL/GenBank/DDBJ databases">
        <authorList>
            <person name="Olsen C.W."/>
            <person name="Carey S."/>
            <person name="Hinshaw L."/>
            <person name="Karasin A.I."/>
        </authorList>
    </citation>
    <scope>NUCLEOTIDE SEQUENCE [LARGE SCALE GENOMIC DNA]</scope>
    <source>
        <strain evidence="6 7">LZ-22</strain>
    </source>
</reference>
<dbReference type="CDD" id="cd00789">
    <property type="entry name" value="KU_like"/>
    <property type="match status" value="1"/>
</dbReference>
<evidence type="ECO:0000313" key="6">
    <source>
        <dbReference type="EMBL" id="SDB84236.1"/>
    </source>
</evidence>
<dbReference type="InterPro" id="IPR006164">
    <property type="entry name" value="DNA_bd_Ku70/Ku80"/>
</dbReference>
<dbReference type="PANTHER" id="PTHR41251">
    <property type="entry name" value="NON-HOMOLOGOUS END JOINING PROTEIN KU"/>
    <property type="match status" value="1"/>
</dbReference>
<dbReference type="SUPFAM" id="SSF100939">
    <property type="entry name" value="SPOC domain-like"/>
    <property type="match status" value="1"/>
</dbReference>
<dbReference type="EMBL" id="FMYF01000004">
    <property type="protein sequence ID" value="SDB84236.1"/>
    <property type="molecule type" value="Genomic_DNA"/>
</dbReference>
<evidence type="ECO:0000256" key="1">
    <source>
        <dbReference type="ARBA" id="ARBA00023125"/>
    </source>
</evidence>
<feature type="compositionally biased region" description="Polar residues" evidence="4">
    <location>
        <begin position="275"/>
        <end position="288"/>
    </location>
</feature>
<evidence type="ECO:0000256" key="2">
    <source>
        <dbReference type="ARBA" id="ARBA00023172"/>
    </source>
</evidence>
<dbReference type="FunFam" id="2.40.290.10:FF:000004">
    <property type="entry name" value="Non-homologous end joining protein Ku"/>
    <property type="match status" value="1"/>
</dbReference>
<feature type="region of interest" description="Disordered" evidence="4">
    <location>
        <begin position="255"/>
        <end position="322"/>
    </location>
</feature>
<keyword evidence="3" id="KW-0234">DNA repair</keyword>
<comment type="function">
    <text evidence="3">With LigD forms a non-homologous end joining (NHEJ) DNA repair enzyme, which repairs dsDNA breaks with reduced fidelity. Binds linear dsDNA with 5'- and 3'- overhangs but not closed circular dsDNA nor ssDNA. Recruits and stimulates the ligase activity of LigD.</text>
</comment>
<dbReference type="InterPro" id="IPR009187">
    <property type="entry name" value="Prok_Ku"/>
</dbReference>
<comment type="subunit">
    <text evidence="3">Homodimer. Interacts with LigD.</text>
</comment>
<dbReference type="SMART" id="SM00559">
    <property type="entry name" value="Ku78"/>
    <property type="match status" value="1"/>
</dbReference>
<dbReference type="AlphaFoldDB" id="A0A1G6GST6"/>
<dbReference type="PIRSF" id="PIRSF006493">
    <property type="entry name" value="Prok_Ku"/>
    <property type="match status" value="1"/>
</dbReference>
<dbReference type="HAMAP" id="MF_01875">
    <property type="entry name" value="Prokaryotic_Ku"/>
    <property type="match status" value="1"/>
</dbReference>
<comment type="similarity">
    <text evidence="3">Belongs to the prokaryotic Ku family.</text>
</comment>
<evidence type="ECO:0000256" key="3">
    <source>
        <dbReference type="HAMAP-Rule" id="MF_01875"/>
    </source>
</evidence>
<dbReference type="Gene3D" id="2.40.290.10">
    <property type="match status" value="1"/>
</dbReference>
<keyword evidence="2 3" id="KW-0233">DNA recombination</keyword>
<evidence type="ECO:0000259" key="5">
    <source>
        <dbReference type="SMART" id="SM00559"/>
    </source>
</evidence>
<evidence type="ECO:0000313" key="7">
    <source>
        <dbReference type="Proteomes" id="UP000199086"/>
    </source>
</evidence>
<keyword evidence="3" id="KW-0227">DNA damage</keyword>